<sequence length="400" mass="45688">MMNHYSKNALAVGRNFTRPRRQRQALKSALIGQRTTKCRSYVTRDRLTNGGPLTIASKEMESTKDADKIPEPQQDGVQQACSHKVDTDFPTPGPSRRPSRYDKDDFKLNRSILLTRPEKWFSARRSRAKLSNFPDLPDFSRRMQNNPYVATVVGKSRLCANWRVKLPSNLLQELALFKLDEVASSALSTARDAMASDNHKSEIDYAYLPLEPESKKDTVGGATYHILKREHVRQSNWRHLNYIRSIAGVPSEKTSWPLDMATLIERRLRRRLEISARNLRLSGVSGFYVDQNKANEEGIVIAELTWISTSAANGNLKDSEFLYNEKRNLPLIRYFVSQLCGFETSSVLRECLTDIIRNTGGISDVVSWPKSIFVVENAATRSFLMNLWRLRLYIGDRVDL</sequence>
<name>A0ACC3TJ81_9ASCO</name>
<evidence type="ECO:0000313" key="1">
    <source>
        <dbReference type="EMBL" id="KAK9320811.1"/>
    </source>
</evidence>
<organism evidence="1 2">
    <name type="scientific">Lipomyces orientalis</name>
    <dbReference type="NCBI Taxonomy" id="1233043"/>
    <lineage>
        <taxon>Eukaryota</taxon>
        <taxon>Fungi</taxon>
        <taxon>Dikarya</taxon>
        <taxon>Ascomycota</taxon>
        <taxon>Saccharomycotina</taxon>
        <taxon>Lipomycetes</taxon>
        <taxon>Lipomycetales</taxon>
        <taxon>Lipomycetaceae</taxon>
        <taxon>Lipomyces</taxon>
    </lineage>
</organism>
<dbReference type="EMBL" id="MU970116">
    <property type="protein sequence ID" value="KAK9320811.1"/>
    <property type="molecule type" value="Genomic_DNA"/>
</dbReference>
<proteinExistence type="predicted"/>
<dbReference type="Proteomes" id="UP001489719">
    <property type="component" value="Unassembled WGS sequence"/>
</dbReference>
<gene>
    <name evidence="1" type="ORF">V1517DRAFT_328359</name>
</gene>
<comment type="caution">
    <text evidence="1">The sequence shown here is derived from an EMBL/GenBank/DDBJ whole genome shotgun (WGS) entry which is preliminary data.</text>
</comment>
<accession>A0ACC3TJ81</accession>
<keyword evidence="2" id="KW-1185">Reference proteome</keyword>
<evidence type="ECO:0000313" key="2">
    <source>
        <dbReference type="Proteomes" id="UP001489719"/>
    </source>
</evidence>
<protein>
    <submittedName>
        <fullName evidence="1">Uncharacterized protein</fullName>
    </submittedName>
</protein>
<reference evidence="2" key="1">
    <citation type="journal article" date="2024" name="Front. Bioeng. Biotechnol.">
        <title>Genome-scale model development and genomic sequencing of the oleaginous clade Lipomyces.</title>
        <authorList>
            <person name="Czajka J.J."/>
            <person name="Han Y."/>
            <person name="Kim J."/>
            <person name="Mondo S.J."/>
            <person name="Hofstad B.A."/>
            <person name="Robles A."/>
            <person name="Haridas S."/>
            <person name="Riley R."/>
            <person name="LaButti K."/>
            <person name="Pangilinan J."/>
            <person name="Andreopoulos W."/>
            <person name="Lipzen A."/>
            <person name="Yan J."/>
            <person name="Wang M."/>
            <person name="Ng V."/>
            <person name="Grigoriev I.V."/>
            <person name="Spatafora J.W."/>
            <person name="Magnuson J.K."/>
            <person name="Baker S.E."/>
            <person name="Pomraning K.R."/>
        </authorList>
    </citation>
    <scope>NUCLEOTIDE SEQUENCE [LARGE SCALE GENOMIC DNA]</scope>
    <source>
        <strain evidence="2">CBS 10300</strain>
    </source>
</reference>